<gene>
    <name evidence="2" type="ORF">EGI89_04450</name>
    <name evidence="3" type="ORF">NCTC13456_02640</name>
</gene>
<dbReference type="Pfam" id="PF00027">
    <property type="entry name" value="cNMP_binding"/>
    <property type="match status" value="1"/>
</dbReference>
<dbReference type="RefSeq" id="WP_115000954.1">
    <property type="nucleotide sequence ID" value="NZ_RHPN01000005.1"/>
</dbReference>
<dbReference type="Gene3D" id="2.60.120.10">
    <property type="entry name" value="Jelly Rolls"/>
    <property type="match status" value="1"/>
</dbReference>
<evidence type="ECO:0000313" key="5">
    <source>
        <dbReference type="Proteomes" id="UP000267844"/>
    </source>
</evidence>
<proteinExistence type="predicted"/>
<dbReference type="EMBL" id="UFXS01000001">
    <property type="protein sequence ID" value="STD59011.1"/>
    <property type="molecule type" value="Genomic_DNA"/>
</dbReference>
<evidence type="ECO:0000259" key="1">
    <source>
        <dbReference type="Pfam" id="PF00027"/>
    </source>
</evidence>
<dbReference type="Proteomes" id="UP000267844">
    <property type="component" value="Unassembled WGS sequence"/>
</dbReference>
<dbReference type="SUPFAM" id="SSF51206">
    <property type="entry name" value="cAMP-binding domain-like"/>
    <property type="match status" value="1"/>
</dbReference>
<dbReference type="Proteomes" id="UP000254737">
    <property type="component" value="Unassembled WGS sequence"/>
</dbReference>
<sequence>MENSFGQLKKHIQIFTSISEEEFHDSVQYFEKFSVKKKEMIHKAGTVCTYNYFIISGCIRLFFINEKGVEQTIDFAIENWWLTDSFSYINQQISEFYIQALENAIIMKMSKTNEEILCEKHPIFNSYFKQIYQKANAAAQMRSKYLKEFSKEEFYLHFKKNFPEFLQRVPQYLLASYLGFTPEYLSEIRKKEFS</sequence>
<feature type="domain" description="Cyclic nucleotide-binding" evidence="1">
    <location>
        <begin position="34"/>
        <end position="119"/>
    </location>
</feature>
<dbReference type="InterPro" id="IPR000595">
    <property type="entry name" value="cNMP-bd_dom"/>
</dbReference>
<reference evidence="2 5" key="2">
    <citation type="submission" date="2018-10" db="EMBL/GenBank/DDBJ databases">
        <title>Transmission dynamics of multidrug resistant bacteria on intensive care unit surfaces.</title>
        <authorList>
            <person name="D'Souza A.W."/>
            <person name="Potter R.F."/>
            <person name="Wallace M."/>
            <person name="Shupe A."/>
            <person name="Patel S."/>
            <person name="Sun S."/>
            <person name="Gul D."/>
            <person name="Kwon J.H."/>
            <person name="Andleeb S."/>
            <person name="Burnham C.-A.D."/>
            <person name="Dantas G."/>
        </authorList>
    </citation>
    <scope>NUCLEOTIDE SEQUENCE [LARGE SCALE GENOMIC DNA]</scope>
    <source>
        <strain evidence="2 5">WF_348</strain>
    </source>
</reference>
<dbReference type="InterPro" id="IPR018490">
    <property type="entry name" value="cNMP-bd_dom_sf"/>
</dbReference>
<name>A0A376GFP6_9FLAO</name>
<evidence type="ECO:0000313" key="3">
    <source>
        <dbReference type="EMBL" id="STD59011.1"/>
    </source>
</evidence>
<dbReference type="STRING" id="343874.GCA_000805695_01051"/>
<evidence type="ECO:0000313" key="2">
    <source>
        <dbReference type="EMBL" id="RRT93233.1"/>
    </source>
</evidence>
<dbReference type="AlphaFoldDB" id="A0A376GFP6"/>
<dbReference type="CDD" id="cd00038">
    <property type="entry name" value="CAP_ED"/>
    <property type="match status" value="1"/>
</dbReference>
<reference evidence="3 4" key="1">
    <citation type="submission" date="2018-06" db="EMBL/GenBank/DDBJ databases">
        <authorList>
            <consortium name="Pathogen Informatics"/>
            <person name="Doyle S."/>
        </authorList>
    </citation>
    <scope>NUCLEOTIDE SEQUENCE [LARGE SCALE GENOMIC DNA]</scope>
    <source>
        <strain evidence="3 4">NCTC13456</strain>
    </source>
</reference>
<dbReference type="EMBL" id="RHPO01000005">
    <property type="protein sequence ID" value="RRT93233.1"/>
    <property type="molecule type" value="Genomic_DNA"/>
</dbReference>
<evidence type="ECO:0000313" key="4">
    <source>
        <dbReference type="Proteomes" id="UP000254737"/>
    </source>
</evidence>
<dbReference type="InterPro" id="IPR014710">
    <property type="entry name" value="RmlC-like_jellyroll"/>
</dbReference>
<protein>
    <submittedName>
        <fullName evidence="2">Crp/Fnr family transcriptional regulator</fullName>
    </submittedName>
    <submittedName>
        <fullName evidence="3">Cyclic nucleotide-binding domain</fullName>
    </submittedName>
</protein>
<accession>A0A376GFP6</accession>
<organism evidence="3 4">
    <name type="scientific">Empedobacter falsenii</name>
    <dbReference type="NCBI Taxonomy" id="343874"/>
    <lineage>
        <taxon>Bacteria</taxon>
        <taxon>Pseudomonadati</taxon>
        <taxon>Bacteroidota</taxon>
        <taxon>Flavobacteriia</taxon>
        <taxon>Flavobacteriales</taxon>
        <taxon>Weeksellaceae</taxon>
        <taxon>Empedobacter</taxon>
    </lineage>
</organism>